<feature type="domain" description="4Fe-4S ferredoxin-type" evidence="1">
    <location>
        <begin position="40"/>
        <end position="67"/>
    </location>
</feature>
<dbReference type="SUPFAM" id="SSF54862">
    <property type="entry name" value="4Fe-4S ferredoxins"/>
    <property type="match status" value="1"/>
</dbReference>
<dbReference type="OrthoDB" id="9794954at2"/>
<dbReference type="Proteomes" id="UP000184088">
    <property type="component" value="Unassembled WGS sequence"/>
</dbReference>
<dbReference type="PROSITE" id="PS51379">
    <property type="entry name" value="4FE4S_FER_2"/>
    <property type="match status" value="2"/>
</dbReference>
<protein>
    <submittedName>
        <fullName evidence="2">4Fe-4S dicluster domain-containing protein</fullName>
    </submittedName>
</protein>
<feature type="domain" description="4Fe-4S ferredoxin-type" evidence="1">
    <location>
        <begin position="1"/>
        <end position="33"/>
    </location>
</feature>
<reference evidence="2 3" key="1">
    <citation type="submission" date="2016-11" db="EMBL/GenBank/DDBJ databases">
        <authorList>
            <person name="Jaros S."/>
            <person name="Januszkiewicz K."/>
            <person name="Wedrychowicz H."/>
        </authorList>
    </citation>
    <scope>NUCLEOTIDE SEQUENCE [LARGE SCALE GENOMIC DNA]</scope>
    <source>
        <strain evidence="2 3">DSM 17918</strain>
    </source>
</reference>
<dbReference type="STRING" id="1121256.SAMN02746089_02402"/>
<gene>
    <name evidence="2" type="ORF">SAMN02746089_02402</name>
</gene>
<evidence type="ECO:0000259" key="1">
    <source>
        <dbReference type="PROSITE" id="PS51379"/>
    </source>
</evidence>
<dbReference type="RefSeq" id="WP_069195224.1">
    <property type="nucleotide sequence ID" value="NZ_FQVH01000038.1"/>
</dbReference>
<dbReference type="InterPro" id="IPR017896">
    <property type="entry name" value="4Fe4S_Fe-S-bd"/>
</dbReference>
<organism evidence="2 3">
    <name type="scientific">Caldanaerobius fijiensis DSM 17918</name>
    <dbReference type="NCBI Taxonomy" id="1121256"/>
    <lineage>
        <taxon>Bacteria</taxon>
        <taxon>Bacillati</taxon>
        <taxon>Bacillota</taxon>
        <taxon>Clostridia</taxon>
        <taxon>Thermoanaerobacterales</taxon>
        <taxon>Thermoanaerobacteraceae</taxon>
        <taxon>Caldanaerobius</taxon>
    </lineage>
</organism>
<dbReference type="Pfam" id="PF00037">
    <property type="entry name" value="Fer4"/>
    <property type="match status" value="1"/>
</dbReference>
<dbReference type="EMBL" id="FQVH01000038">
    <property type="protein sequence ID" value="SHF69590.1"/>
    <property type="molecule type" value="Genomic_DNA"/>
</dbReference>
<proteinExistence type="predicted"/>
<evidence type="ECO:0000313" key="2">
    <source>
        <dbReference type="EMBL" id="SHF69590.1"/>
    </source>
</evidence>
<sequence>MRPVILKEKCPAQANICKAIIACPNHAISYVEDDDEPLGGRIEIDHAKCTGCGTCAKECCGMAIIME</sequence>
<name>A0A1M5DRL1_9THEO</name>
<dbReference type="Gene3D" id="3.30.70.20">
    <property type="match status" value="1"/>
</dbReference>
<dbReference type="AlphaFoldDB" id="A0A1M5DRL1"/>
<keyword evidence="3" id="KW-1185">Reference proteome</keyword>
<accession>A0A1M5DRL1</accession>
<evidence type="ECO:0000313" key="3">
    <source>
        <dbReference type="Proteomes" id="UP000184088"/>
    </source>
</evidence>